<dbReference type="STRING" id="1428644.BIV57_07675"/>
<feature type="region of interest" description="Disordered" evidence="1">
    <location>
        <begin position="73"/>
        <end position="93"/>
    </location>
</feature>
<feature type="compositionally biased region" description="Low complexity" evidence="1">
    <location>
        <begin position="82"/>
        <end position="93"/>
    </location>
</feature>
<dbReference type="Proteomes" id="UP000243342">
    <property type="component" value="Unassembled WGS sequence"/>
</dbReference>
<dbReference type="RefSeq" id="WP_071655954.1">
    <property type="nucleotide sequence ID" value="NZ_MLCF01000031.1"/>
</dbReference>
<evidence type="ECO:0000313" key="3">
    <source>
        <dbReference type="Proteomes" id="UP000243342"/>
    </source>
</evidence>
<keyword evidence="3" id="KW-1185">Reference proteome</keyword>
<proteinExistence type="predicted"/>
<gene>
    <name evidence="2" type="ORF">BIV57_07675</name>
</gene>
<evidence type="ECO:0000313" key="2">
    <source>
        <dbReference type="EMBL" id="OIV38082.1"/>
    </source>
</evidence>
<reference evidence="2 3" key="1">
    <citation type="submission" date="2016-10" db="EMBL/GenBank/DDBJ databases">
        <title>Genome sequence of Streptomyces gilvigriseus MUSC 26.</title>
        <authorList>
            <person name="Lee L.-H."/>
            <person name="Ser H.-L."/>
        </authorList>
    </citation>
    <scope>NUCLEOTIDE SEQUENCE [LARGE SCALE GENOMIC DNA]</scope>
    <source>
        <strain evidence="2 3">MUSC 26</strain>
    </source>
</reference>
<name>A0A1J7CEH1_9ACTN</name>
<comment type="caution">
    <text evidence="2">The sequence shown here is derived from an EMBL/GenBank/DDBJ whole genome shotgun (WGS) entry which is preliminary data.</text>
</comment>
<sequence length="173" mass="17813">MPDSPSDPPRELLRQLSEALSQTLNAIAAATAAAADDPDDTRAHLAPRLAAAADRIDRIWRLTLQAAAAQGVDTDGIPAPQPATEATAAAPETQGEAIRHLADLHASAEAPLNRAQHLLAALRRPAEGVLQLTAVRTAVLTAAHALNPPGSDGPSAAAQQPGRQGGSGRPRQR</sequence>
<feature type="compositionally biased region" description="Gly residues" evidence="1">
    <location>
        <begin position="163"/>
        <end position="173"/>
    </location>
</feature>
<dbReference type="EMBL" id="MLCF01000031">
    <property type="protein sequence ID" value="OIV38082.1"/>
    <property type="molecule type" value="Genomic_DNA"/>
</dbReference>
<accession>A0A1J7CEH1</accession>
<protein>
    <submittedName>
        <fullName evidence="2">Uncharacterized protein</fullName>
    </submittedName>
</protein>
<evidence type="ECO:0000256" key="1">
    <source>
        <dbReference type="SAM" id="MobiDB-lite"/>
    </source>
</evidence>
<feature type="compositionally biased region" description="Low complexity" evidence="1">
    <location>
        <begin position="153"/>
        <end position="162"/>
    </location>
</feature>
<dbReference type="AlphaFoldDB" id="A0A1J7CEH1"/>
<feature type="region of interest" description="Disordered" evidence="1">
    <location>
        <begin position="145"/>
        <end position="173"/>
    </location>
</feature>
<organism evidence="2 3">
    <name type="scientific">Mangrovactinospora gilvigrisea</name>
    <dbReference type="NCBI Taxonomy" id="1428644"/>
    <lineage>
        <taxon>Bacteria</taxon>
        <taxon>Bacillati</taxon>
        <taxon>Actinomycetota</taxon>
        <taxon>Actinomycetes</taxon>
        <taxon>Kitasatosporales</taxon>
        <taxon>Streptomycetaceae</taxon>
        <taxon>Mangrovactinospora</taxon>
    </lineage>
</organism>